<name>A0A840UQ39_9FIRM</name>
<evidence type="ECO:0000256" key="4">
    <source>
        <dbReference type="HAMAP-Rule" id="MF_01185"/>
    </source>
</evidence>
<dbReference type="EMBL" id="JACHFH010000025">
    <property type="protein sequence ID" value="MBB5336828.1"/>
    <property type="molecule type" value="Genomic_DNA"/>
</dbReference>
<protein>
    <recommendedName>
        <fullName evidence="4">Flagellar assembly factor FliW</fullName>
    </recommendedName>
</protein>
<keyword evidence="2 4" id="KW-1005">Bacterial flagellum biogenesis</keyword>
<comment type="similarity">
    <text evidence="4">Belongs to the FliW family.</text>
</comment>
<dbReference type="Proteomes" id="UP000559117">
    <property type="component" value="Unassembled WGS sequence"/>
</dbReference>
<dbReference type="InterPro" id="IPR003775">
    <property type="entry name" value="Flagellar_assembly_factor_FliW"/>
</dbReference>
<dbReference type="NCBIfam" id="NF009793">
    <property type="entry name" value="PRK13285.1-1"/>
    <property type="match status" value="1"/>
</dbReference>
<reference evidence="5 6" key="1">
    <citation type="submission" date="2020-08" db="EMBL/GenBank/DDBJ databases">
        <title>Genomic Encyclopedia of Type Strains, Phase IV (KMG-IV): sequencing the most valuable type-strain genomes for metagenomic binning, comparative biology and taxonomic classification.</title>
        <authorList>
            <person name="Goeker M."/>
        </authorList>
    </citation>
    <scope>NUCLEOTIDE SEQUENCE [LARGE SCALE GENOMIC DNA]</scope>
    <source>
        <strain evidence="5 6">DSM 24661</strain>
    </source>
</reference>
<dbReference type="PANTHER" id="PTHR39190:SF1">
    <property type="entry name" value="FLAGELLAR ASSEMBLY FACTOR FLIW"/>
    <property type="match status" value="1"/>
</dbReference>
<comment type="caution">
    <text evidence="5">The sequence shown here is derived from an EMBL/GenBank/DDBJ whole genome shotgun (WGS) entry which is preliminary data.</text>
</comment>
<keyword evidence="1 4" id="KW-0963">Cytoplasm</keyword>
<proteinExistence type="inferred from homology"/>
<dbReference type="PANTHER" id="PTHR39190">
    <property type="entry name" value="FLAGELLAR ASSEMBLY FACTOR FLIW"/>
    <property type="match status" value="1"/>
</dbReference>
<dbReference type="SUPFAM" id="SSF141457">
    <property type="entry name" value="BH3618-like"/>
    <property type="match status" value="1"/>
</dbReference>
<evidence type="ECO:0000256" key="3">
    <source>
        <dbReference type="ARBA" id="ARBA00022845"/>
    </source>
</evidence>
<keyword evidence="5" id="KW-0969">Cilium</keyword>
<dbReference type="RefSeq" id="WP_183862119.1">
    <property type="nucleotide sequence ID" value="NZ_JACHFH010000025.1"/>
</dbReference>
<dbReference type="GO" id="GO:0005737">
    <property type="term" value="C:cytoplasm"/>
    <property type="evidence" value="ECO:0007669"/>
    <property type="project" value="UniProtKB-SubCell"/>
</dbReference>
<evidence type="ECO:0000256" key="2">
    <source>
        <dbReference type="ARBA" id="ARBA00022795"/>
    </source>
</evidence>
<evidence type="ECO:0000313" key="6">
    <source>
        <dbReference type="Proteomes" id="UP000559117"/>
    </source>
</evidence>
<comment type="subunit">
    <text evidence="4">Interacts with translational regulator CsrA and flagellin(s).</text>
</comment>
<dbReference type="GO" id="GO:0044780">
    <property type="term" value="P:bacterial-type flagellum assembly"/>
    <property type="evidence" value="ECO:0007669"/>
    <property type="project" value="UniProtKB-UniRule"/>
</dbReference>
<comment type="function">
    <text evidence="4">Acts as an anti-CsrA protein, binds CsrA and prevents it from repressing translation of its target genes, one of which is flagellin. Binds to flagellin and participates in the assembly of the flagellum.</text>
</comment>
<accession>A0A840UQ39</accession>
<dbReference type="Pfam" id="PF02623">
    <property type="entry name" value="FliW"/>
    <property type="match status" value="1"/>
</dbReference>
<evidence type="ECO:0000313" key="5">
    <source>
        <dbReference type="EMBL" id="MBB5336828.1"/>
    </source>
</evidence>
<keyword evidence="3 4" id="KW-0810">Translation regulation</keyword>
<dbReference type="HAMAP" id="MF_01185">
    <property type="entry name" value="FliW"/>
    <property type="match status" value="1"/>
</dbReference>
<comment type="subcellular location">
    <subcellularLocation>
        <location evidence="4">Cytoplasm</location>
    </subcellularLocation>
</comment>
<keyword evidence="6" id="KW-1185">Reference proteome</keyword>
<evidence type="ECO:0000256" key="1">
    <source>
        <dbReference type="ARBA" id="ARBA00022490"/>
    </source>
</evidence>
<sequence length="144" mass="16676">MRQIDTTRFGMIDIDEQKIINFPMGIPGFEEDHEFVMIPYDAPFVFLQSVTSSDLAFMMINPFDFFKDYEIPIDDADLNQLQIYEKEDLATFSLLTIRDNDVEKTTANLLAPIIINKKTHEAKQLILKNTQYTTHHELVQAQAS</sequence>
<dbReference type="Gene3D" id="2.30.290.10">
    <property type="entry name" value="BH3618-like"/>
    <property type="match status" value="1"/>
</dbReference>
<dbReference type="AlphaFoldDB" id="A0A840UQ39"/>
<keyword evidence="5" id="KW-0966">Cell projection</keyword>
<keyword evidence="5" id="KW-0282">Flagellum</keyword>
<dbReference type="GO" id="GO:0006417">
    <property type="term" value="P:regulation of translation"/>
    <property type="evidence" value="ECO:0007669"/>
    <property type="project" value="UniProtKB-KW"/>
</dbReference>
<organism evidence="5 6">
    <name type="scientific">Pectinatus brassicae</name>
    <dbReference type="NCBI Taxonomy" id="862415"/>
    <lineage>
        <taxon>Bacteria</taxon>
        <taxon>Bacillati</taxon>
        <taxon>Bacillota</taxon>
        <taxon>Negativicutes</taxon>
        <taxon>Selenomonadales</taxon>
        <taxon>Selenomonadaceae</taxon>
        <taxon>Pectinatus</taxon>
    </lineage>
</organism>
<gene>
    <name evidence="4" type="primary">fliW</name>
    <name evidence="5" type="ORF">HNR32_001983</name>
</gene>
<keyword evidence="4" id="KW-0143">Chaperone</keyword>
<dbReference type="InterPro" id="IPR024046">
    <property type="entry name" value="Flagellar_assmbl_FliW_dom_sf"/>
</dbReference>